<dbReference type="GeneID" id="6142586"/>
<dbReference type="Pfam" id="PF00563">
    <property type="entry name" value="EAL"/>
    <property type="match status" value="1"/>
</dbReference>
<dbReference type="InterPro" id="IPR035919">
    <property type="entry name" value="EAL_sf"/>
</dbReference>
<dbReference type="Pfam" id="PF00990">
    <property type="entry name" value="GGDEF"/>
    <property type="match status" value="1"/>
</dbReference>
<dbReference type="HOGENOM" id="CLU_000445_70_50_5"/>
<dbReference type="InterPro" id="IPR043128">
    <property type="entry name" value="Rev_trsase/Diguanyl_cyclase"/>
</dbReference>
<dbReference type="PANTHER" id="PTHR44757">
    <property type="entry name" value="DIGUANYLATE CYCLASE DGCP"/>
    <property type="match status" value="1"/>
</dbReference>
<dbReference type="InterPro" id="IPR029787">
    <property type="entry name" value="Nucleotide_cyclase"/>
</dbReference>
<organism evidence="3 4">
    <name type="scientific">Methylobacterium radiotolerans (strain ATCC 27329 / DSM 1819 / JCM 2831 / NBRC 15690 / NCIMB 10815 / 0-1)</name>
    <dbReference type="NCBI Taxonomy" id="426355"/>
    <lineage>
        <taxon>Bacteria</taxon>
        <taxon>Pseudomonadati</taxon>
        <taxon>Pseudomonadota</taxon>
        <taxon>Alphaproteobacteria</taxon>
        <taxon>Hyphomicrobiales</taxon>
        <taxon>Methylobacteriaceae</taxon>
        <taxon>Methylobacterium</taxon>
    </lineage>
</organism>
<dbReference type="Gene3D" id="3.20.20.450">
    <property type="entry name" value="EAL domain"/>
    <property type="match status" value="1"/>
</dbReference>
<evidence type="ECO:0000259" key="2">
    <source>
        <dbReference type="PROSITE" id="PS50887"/>
    </source>
</evidence>
<evidence type="ECO:0000313" key="4">
    <source>
        <dbReference type="Proteomes" id="UP000006589"/>
    </source>
</evidence>
<dbReference type="PATRIC" id="fig|426355.14.peg.6461"/>
<accession>B1MA59</accession>
<dbReference type="InterPro" id="IPR000160">
    <property type="entry name" value="GGDEF_dom"/>
</dbReference>
<dbReference type="CDD" id="cd01948">
    <property type="entry name" value="EAL"/>
    <property type="match status" value="1"/>
</dbReference>
<dbReference type="SMART" id="SM00267">
    <property type="entry name" value="GGDEF"/>
    <property type="match status" value="1"/>
</dbReference>
<dbReference type="EMBL" id="CP001006">
    <property type="protein sequence ID" value="ACB28384.1"/>
    <property type="molecule type" value="Genomic_DNA"/>
</dbReference>
<name>B1MA59_METRJ</name>
<dbReference type="InterPro" id="IPR001633">
    <property type="entry name" value="EAL_dom"/>
</dbReference>
<proteinExistence type="predicted"/>
<dbReference type="SUPFAM" id="SSF55785">
    <property type="entry name" value="PYP-like sensor domain (PAS domain)"/>
    <property type="match status" value="1"/>
</dbReference>
<geneLocation type="plasmid" evidence="3 4">
    <name>pMRAD05</name>
</geneLocation>
<dbReference type="InterPro" id="IPR052155">
    <property type="entry name" value="Biofilm_reg_signaling"/>
</dbReference>
<dbReference type="SUPFAM" id="SSF55073">
    <property type="entry name" value="Nucleotide cyclase"/>
    <property type="match status" value="1"/>
</dbReference>
<dbReference type="Gene3D" id="3.30.70.270">
    <property type="match status" value="1"/>
</dbReference>
<dbReference type="NCBIfam" id="TIGR00254">
    <property type="entry name" value="GGDEF"/>
    <property type="match status" value="1"/>
</dbReference>
<feature type="domain" description="GGDEF" evidence="2">
    <location>
        <begin position="191"/>
        <end position="323"/>
    </location>
</feature>
<evidence type="ECO:0000313" key="3">
    <source>
        <dbReference type="EMBL" id="ACB28384.1"/>
    </source>
</evidence>
<sequence length="584" mass="64103">MAASNQGEDVCTNAALGEAFNRAIPSLAVTERDRLFEAALQNMIQGLCMFDAQSRLVVSNQRYRDIFGIPQDMILTGMTQHEICASLVARGLYAPGLTLEQIERSTRDALQSIEPVPITRELTNGRTLAINYRVIDGGGWVSTFEDITEQRRSAERIAYLAHHDALTDLANIRAMRQGYRDLVEARDDERLLLAMFYIDLDRFKFVNDTYGHAAGDELLQQVAARLRRNTRRGDVVARLGGDEFALVQRVSVEAAATTTAQRLVNVLSEPFDLACGRVHTGASIGLAIRAVEDLDMDPLLHDADLALRHSKTEGRGIVSVFEAGMSEAFEARRRIEADLQAALAAEQFELHYQTLVDARDGHVAGVEALVRWRHPTRGLLPPLSFIPLAEESGLILPLGRWILARACRDALAWPETVDVAVNVSSVQLRQKGFGAEVLAVLAETGLAAARLEIEITENSLLEESEATRDNLATLHGAGIRIVMDDFGTGYSSLSYLRRFPIDKIKIDRSFMSEAETSADARAIIRAVASLGVSLGITTVVEGVETAQQLELARAEGVGQVQGYLLSRPQPQASLSRTGLPKHVW</sequence>
<reference evidence="3 4" key="1">
    <citation type="submission" date="2008-03" db="EMBL/GenBank/DDBJ databases">
        <title>Complete sequence of plasmid5 of Methylobacterium radiotolerans JCM 2831.</title>
        <authorList>
            <consortium name="US DOE Joint Genome Institute"/>
            <person name="Copeland A."/>
            <person name="Lucas S."/>
            <person name="Lapidus A."/>
            <person name="Glavina del Rio T."/>
            <person name="Dalin E."/>
            <person name="Tice H."/>
            <person name="Bruce D."/>
            <person name="Goodwin L."/>
            <person name="Pitluck S."/>
            <person name="Kiss H."/>
            <person name="Brettin T."/>
            <person name="Detter J.C."/>
            <person name="Han C."/>
            <person name="Kuske C.R."/>
            <person name="Schmutz J."/>
            <person name="Larimer F."/>
            <person name="Land M."/>
            <person name="Hauser L."/>
            <person name="Kyrpides N."/>
            <person name="Mikhailova N."/>
            <person name="Marx C.J."/>
            <person name="Richardson P."/>
        </authorList>
    </citation>
    <scope>NUCLEOTIDE SEQUENCE [LARGE SCALE GENOMIC DNA]</scope>
    <source>
        <strain evidence="4">ATCC 27329 / DSM 1819 / JCM 2831 / NBRC 15690 / NCIMB 10815 / 0-1</strain>
        <plasmid evidence="4">Plasmid pMRAD05</plasmid>
    </source>
</reference>
<dbReference type="SUPFAM" id="SSF141868">
    <property type="entry name" value="EAL domain-like"/>
    <property type="match status" value="1"/>
</dbReference>
<dbReference type="CDD" id="cd01949">
    <property type="entry name" value="GGDEF"/>
    <property type="match status" value="1"/>
</dbReference>
<dbReference type="SMART" id="SM00052">
    <property type="entry name" value="EAL"/>
    <property type="match status" value="1"/>
</dbReference>
<dbReference type="PROSITE" id="PS50887">
    <property type="entry name" value="GGDEF"/>
    <property type="match status" value="1"/>
</dbReference>
<evidence type="ECO:0000259" key="1">
    <source>
        <dbReference type="PROSITE" id="PS50883"/>
    </source>
</evidence>
<protein>
    <submittedName>
        <fullName evidence="3">Diguanylate cyclase/phosphodiesterase</fullName>
    </submittedName>
</protein>
<dbReference type="PROSITE" id="PS50883">
    <property type="entry name" value="EAL"/>
    <property type="match status" value="1"/>
</dbReference>
<dbReference type="AlphaFoldDB" id="B1MA59"/>
<dbReference type="Gene3D" id="3.30.450.20">
    <property type="entry name" value="PAS domain"/>
    <property type="match status" value="1"/>
</dbReference>
<dbReference type="PANTHER" id="PTHR44757:SF2">
    <property type="entry name" value="BIOFILM ARCHITECTURE MAINTENANCE PROTEIN MBAA"/>
    <property type="match status" value="1"/>
</dbReference>
<keyword evidence="3" id="KW-0614">Plasmid</keyword>
<dbReference type="KEGG" id="mrd:Mrad2831_6470"/>
<dbReference type="Proteomes" id="UP000006589">
    <property type="component" value="Plasmid pMRAD05"/>
</dbReference>
<dbReference type="InterPro" id="IPR035965">
    <property type="entry name" value="PAS-like_dom_sf"/>
</dbReference>
<dbReference type="RefSeq" id="WP_012340193.1">
    <property type="nucleotide sequence ID" value="NC_010518.1"/>
</dbReference>
<dbReference type="Pfam" id="PF12860">
    <property type="entry name" value="PAS_7"/>
    <property type="match status" value="1"/>
</dbReference>
<gene>
    <name evidence="3" type="ordered locus">Mrad2831_6470</name>
</gene>
<feature type="domain" description="EAL" evidence="1">
    <location>
        <begin position="332"/>
        <end position="582"/>
    </location>
</feature>